<feature type="transmembrane region" description="Helical" evidence="1">
    <location>
        <begin position="67"/>
        <end position="87"/>
    </location>
</feature>
<organism evidence="2 3">
    <name type="scientific">Spartinivicinus marinus</name>
    <dbReference type="NCBI Taxonomy" id="2994442"/>
    <lineage>
        <taxon>Bacteria</taxon>
        <taxon>Pseudomonadati</taxon>
        <taxon>Pseudomonadota</taxon>
        <taxon>Gammaproteobacteria</taxon>
        <taxon>Oceanospirillales</taxon>
        <taxon>Zooshikellaceae</taxon>
        <taxon>Spartinivicinus</taxon>
    </lineage>
</organism>
<keyword evidence="1" id="KW-0472">Membrane</keyword>
<name>A0A853HT95_9GAMM</name>
<dbReference type="EMBL" id="JACCKB010000001">
    <property type="protein sequence ID" value="NYZ64513.1"/>
    <property type="molecule type" value="Genomic_DNA"/>
</dbReference>
<gene>
    <name evidence="2" type="ORF">H0A36_00745</name>
</gene>
<dbReference type="GO" id="GO:0016020">
    <property type="term" value="C:membrane"/>
    <property type="evidence" value="ECO:0007669"/>
    <property type="project" value="InterPro"/>
</dbReference>
<feature type="transmembrane region" description="Helical" evidence="1">
    <location>
        <begin position="155"/>
        <end position="176"/>
    </location>
</feature>
<sequence length="201" mass="21822">MDTLQMVLGLIIWFVGELYVLAVLLRFILQLIKADFYNPISQAVVKATTPPLIPLRRFIPSIAGSDTASLVLALLVQIVLVYLISLIGGVSPLSLHFGMVIVASIAGLLGILLNFYMFAGIIIAIASFIAPGSYSPALMLLNQLFEPMSKRIRQVIPPLGGLDFSIMVVFLGIYVLKLVTVNALKGIALADIGLRFFLSYI</sequence>
<evidence type="ECO:0000313" key="2">
    <source>
        <dbReference type="EMBL" id="NYZ64513.1"/>
    </source>
</evidence>
<evidence type="ECO:0000313" key="3">
    <source>
        <dbReference type="Proteomes" id="UP000569732"/>
    </source>
</evidence>
<dbReference type="RefSeq" id="WP_180566543.1">
    <property type="nucleotide sequence ID" value="NZ_JACCKB010000001.1"/>
</dbReference>
<dbReference type="Pfam" id="PF02325">
    <property type="entry name" value="CCB3_YggT"/>
    <property type="match status" value="2"/>
</dbReference>
<keyword evidence="1" id="KW-1133">Transmembrane helix</keyword>
<feature type="transmembrane region" description="Helical" evidence="1">
    <location>
        <begin position="6"/>
        <end position="29"/>
    </location>
</feature>
<evidence type="ECO:0000256" key="1">
    <source>
        <dbReference type="SAM" id="Phobius"/>
    </source>
</evidence>
<protein>
    <submittedName>
        <fullName evidence="2">YggT family protein</fullName>
    </submittedName>
</protein>
<accession>A0A853HT95</accession>
<keyword evidence="1" id="KW-0812">Transmembrane</keyword>
<reference evidence="2 3" key="1">
    <citation type="submission" date="2020-07" db="EMBL/GenBank/DDBJ databases">
        <title>Endozoicomonas sp. nov., isolated from sediment.</title>
        <authorList>
            <person name="Gu T."/>
        </authorList>
    </citation>
    <scope>NUCLEOTIDE SEQUENCE [LARGE SCALE GENOMIC DNA]</scope>
    <source>
        <strain evidence="2 3">SM1973</strain>
    </source>
</reference>
<dbReference type="InterPro" id="IPR003425">
    <property type="entry name" value="CCB3/YggT"/>
</dbReference>
<comment type="caution">
    <text evidence="2">The sequence shown here is derived from an EMBL/GenBank/DDBJ whole genome shotgun (WGS) entry which is preliminary data.</text>
</comment>
<dbReference type="AlphaFoldDB" id="A0A853HT95"/>
<dbReference type="Proteomes" id="UP000569732">
    <property type="component" value="Unassembled WGS sequence"/>
</dbReference>
<keyword evidence="3" id="KW-1185">Reference proteome</keyword>
<feature type="transmembrane region" description="Helical" evidence="1">
    <location>
        <begin position="118"/>
        <end position="135"/>
    </location>
</feature>
<proteinExistence type="predicted"/>